<organism evidence="2 3">
    <name type="scientific">Carnegiea gigantea</name>
    <dbReference type="NCBI Taxonomy" id="171969"/>
    <lineage>
        <taxon>Eukaryota</taxon>
        <taxon>Viridiplantae</taxon>
        <taxon>Streptophyta</taxon>
        <taxon>Embryophyta</taxon>
        <taxon>Tracheophyta</taxon>
        <taxon>Spermatophyta</taxon>
        <taxon>Magnoliopsida</taxon>
        <taxon>eudicotyledons</taxon>
        <taxon>Gunneridae</taxon>
        <taxon>Pentapetalae</taxon>
        <taxon>Caryophyllales</taxon>
        <taxon>Cactineae</taxon>
        <taxon>Cactaceae</taxon>
        <taxon>Cactoideae</taxon>
        <taxon>Echinocereeae</taxon>
        <taxon>Carnegiea</taxon>
    </lineage>
</organism>
<dbReference type="OrthoDB" id="761625at2759"/>
<keyword evidence="3" id="KW-1185">Reference proteome</keyword>
<evidence type="ECO:0008006" key="4">
    <source>
        <dbReference type="Google" id="ProtNLM"/>
    </source>
</evidence>
<dbReference type="PANTHER" id="PTHR34282:SF1">
    <property type="entry name" value="DUF3741 DOMAIN-CONTAINING PROTEIN"/>
    <property type="match status" value="1"/>
</dbReference>
<evidence type="ECO:0000313" key="2">
    <source>
        <dbReference type="EMBL" id="KAJ8448373.1"/>
    </source>
</evidence>
<gene>
    <name evidence="2" type="ORF">Cgig2_022001</name>
</gene>
<proteinExistence type="predicted"/>
<comment type="caution">
    <text evidence="2">The sequence shown here is derived from an EMBL/GenBank/DDBJ whole genome shotgun (WGS) entry which is preliminary data.</text>
</comment>
<protein>
    <recommendedName>
        <fullName evidence="4">DUF3741 domain-containing protein</fullName>
    </recommendedName>
</protein>
<evidence type="ECO:0000256" key="1">
    <source>
        <dbReference type="SAM" id="MobiDB-lite"/>
    </source>
</evidence>
<feature type="region of interest" description="Disordered" evidence="1">
    <location>
        <begin position="78"/>
        <end position="131"/>
    </location>
</feature>
<feature type="compositionally biased region" description="Polar residues" evidence="1">
    <location>
        <begin position="326"/>
        <end position="343"/>
    </location>
</feature>
<reference evidence="2" key="1">
    <citation type="submission" date="2022-04" db="EMBL/GenBank/DDBJ databases">
        <title>Carnegiea gigantea Genome sequencing and assembly v2.</title>
        <authorList>
            <person name="Copetti D."/>
            <person name="Sanderson M.J."/>
            <person name="Burquez A."/>
            <person name="Wojciechowski M.F."/>
        </authorList>
    </citation>
    <scope>NUCLEOTIDE SEQUENCE</scope>
    <source>
        <strain evidence="2">SGP5-SGP5p</strain>
        <tissue evidence="2">Aerial part</tissue>
    </source>
</reference>
<dbReference type="Proteomes" id="UP001153076">
    <property type="component" value="Unassembled WGS sequence"/>
</dbReference>
<name>A0A9Q1KRS4_9CARY</name>
<accession>A0A9Q1KRS4</accession>
<feature type="compositionally biased region" description="Basic and acidic residues" evidence="1">
    <location>
        <begin position="370"/>
        <end position="388"/>
    </location>
</feature>
<dbReference type="AlphaFoldDB" id="A0A9Q1KRS4"/>
<evidence type="ECO:0000313" key="3">
    <source>
        <dbReference type="Proteomes" id="UP001153076"/>
    </source>
</evidence>
<dbReference type="EMBL" id="JAKOGI010000030">
    <property type="protein sequence ID" value="KAJ8448373.1"/>
    <property type="molecule type" value="Genomic_DNA"/>
</dbReference>
<feature type="region of interest" description="Disordered" evidence="1">
    <location>
        <begin position="326"/>
        <end position="388"/>
    </location>
</feature>
<dbReference type="PANTHER" id="PTHR34282">
    <property type="entry name" value="OS01G0228800 PROTEIN-RELATED"/>
    <property type="match status" value="1"/>
</dbReference>
<sequence>MQQGSNTQWPSTNPFPTLTHLHIGEITKGTQKLNQILKACSNGSNIDKGTLEIGNELWKGAMELEQSLRMLVSLQKASESMASQKRKSRLTLLEDGEEDNKDNTGSKEKQKQIERPVFSFDKLSKNRKSNAQASLQQNLMALTYLKKTQFQITFHGHSRSDPESPTSQHTHSSEQRQDIQIPNVIAKLMGLEELSHNGKFFQAKNKRHCHNNSSKHKLQISDVTIEYTNEVQGNQNSKQSNKIVTLKCHEPGLQQETFRLTYYCSYRATAHSHKPMRNQEEREAIRNNANESKAAISKINELQSHTTQLDQTRYQEIDKIQQYTEKATKSQGYNRNPTNTNARENSKFKSCRQSTSRKKGELQRSPYIHESLEAHLHPGHETRGKNVK</sequence>
<feature type="region of interest" description="Disordered" evidence="1">
    <location>
        <begin position="155"/>
        <end position="178"/>
    </location>
</feature>
<feature type="compositionally biased region" description="Basic and acidic residues" evidence="1">
    <location>
        <begin position="101"/>
        <end position="114"/>
    </location>
</feature>